<dbReference type="EMBL" id="CAJVCH010571414">
    <property type="protein sequence ID" value="CAG7837449.1"/>
    <property type="molecule type" value="Genomic_DNA"/>
</dbReference>
<evidence type="ECO:0000313" key="2">
    <source>
        <dbReference type="Proteomes" id="UP000708208"/>
    </source>
</evidence>
<feature type="non-terminal residue" evidence="1">
    <location>
        <position position="1"/>
    </location>
</feature>
<name>A0A8J2PXS5_9HEXA</name>
<evidence type="ECO:0000313" key="1">
    <source>
        <dbReference type="EMBL" id="CAG7837449.1"/>
    </source>
</evidence>
<keyword evidence="2" id="KW-1185">Reference proteome</keyword>
<comment type="caution">
    <text evidence="1">The sequence shown here is derived from an EMBL/GenBank/DDBJ whole genome shotgun (WGS) entry which is preliminary data.</text>
</comment>
<dbReference type="Proteomes" id="UP000708208">
    <property type="component" value="Unassembled WGS sequence"/>
</dbReference>
<reference evidence="1" key="1">
    <citation type="submission" date="2021-06" db="EMBL/GenBank/DDBJ databases">
        <authorList>
            <person name="Hodson N. C."/>
            <person name="Mongue J. A."/>
            <person name="Jaron S. K."/>
        </authorList>
    </citation>
    <scope>NUCLEOTIDE SEQUENCE</scope>
</reference>
<accession>A0A8J2PXS5</accession>
<proteinExistence type="predicted"/>
<organism evidence="1 2">
    <name type="scientific">Allacma fusca</name>
    <dbReference type="NCBI Taxonomy" id="39272"/>
    <lineage>
        <taxon>Eukaryota</taxon>
        <taxon>Metazoa</taxon>
        <taxon>Ecdysozoa</taxon>
        <taxon>Arthropoda</taxon>
        <taxon>Hexapoda</taxon>
        <taxon>Collembola</taxon>
        <taxon>Symphypleona</taxon>
        <taxon>Sminthuridae</taxon>
        <taxon>Allacma</taxon>
    </lineage>
</organism>
<protein>
    <submittedName>
        <fullName evidence="1">Uncharacterized protein</fullName>
    </submittedName>
</protein>
<sequence length="12" mass="1437">KSNKRLKAESYL</sequence>
<gene>
    <name evidence="1" type="ORF">AFUS01_LOCUS46564</name>
</gene>